<dbReference type="Gene3D" id="2.60.40.380">
    <property type="entry name" value="Purple acid phosphatase-like, N-terminal"/>
    <property type="match status" value="1"/>
</dbReference>
<proteinExistence type="predicted"/>
<reference evidence="3 4" key="1">
    <citation type="submission" date="2024-04" db="EMBL/GenBank/DDBJ databases">
        <authorList>
            <person name="Rising A."/>
            <person name="Reimegard J."/>
            <person name="Sonavane S."/>
            <person name="Akerstrom W."/>
            <person name="Nylinder S."/>
            <person name="Hedman E."/>
            <person name="Kallberg Y."/>
        </authorList>
    </citation>
    <scope>NUCLEOTIDE SEQUENCE [LARGE SCALE GENOMIC DNA]</scope>
</reference>
<name>A0AAV2A2Y7_9ARAC</name>
<evidence type="ECO:0000256" key="1">
    <source>
        <dbReference type="SAM" id="SignalP"/>
    </source>
</evidence>
<dbReference type="InterPro" id="IPR015914">
    <property type="entry name" value="PAPs_N"/>
</dbReference>
<evidence type="ECO:0000259" key="2">
    <source>
        <dbReference type="Pfam" id="PF16656"/>
    </source>
</evidence>
<dbReference type="Proteomes" id="UP001497382">
    <property type="component" value="Unassembled WGS sequence"/>
</dbReference>
<dbReference type="AlphaFoldDB" id="A0AAV2A2Y7"/>
<dbReference type="Pfam" id="PF16656">
    <property type="entry name" value="Pur_ac_phosph_N"/>
    <property type="match status" value="1"/>
</dbReference>
<feature type="chain" id="PRO_5043315090" description="Purple acid phosphatase N-terminal domain-containing protein" evidence="1">
    <location>
        <begin position="19"/>
        <end position="148"/>
    </location>
</feature>
<dbReference type="InterPro" id="IPR008963">
    <property type="entry name" value="Purple_acid_Pase-like_N"/>
</dbReference>
<dbReference type="SUPFAM" id="SSF49363">
    <property type="entry name" value="Purple acid phosphatase, N-terminal domain"/>
    <property type="match status" value="1"/>
</dbReference>
<accession>A0AAV2A2Y7</accession>
<gene>
    <name evidence="3" type="ORF">LARSCL_LOCUS9716</name>
</gene>
<dbReference type="GO" id="GO:0003993">
    <property type="term" value="F:acid phosphatase activity"/>
    <property type="evidence" value="ECO:0007669"/>
    <property type="project" value="InterPro"/>
</dbReference>
<dbReference type="EMBL" id="CAXIEN010000111">
    <property type="protein sequence ID" value="CAL1278326.1"/>
    <property type="molecule type" value="Genomic_DNA"/>
</dbReference>
<dbReference type="GO" id="GO:0046872">
    <property type="term" value="F:metal ion binding"/>
    <property type="evidence" value="ECO:0007669"/>
    <property type="project" value="InterPro"/>
</dbReference>
<protein>
    <recommendedName>
        <fullName evidence="2">Purple acid phosphatase N-terminal domain-containing protein</fullName>
    </recommendedName>
</protein>
<keyword evidence="4" id="KW-1185">Reference proteome</keyword>
<organism evidence="3 4">
    <name type="scientific">Larinioides sclopetarius</name>
    <dbReference type="NCBI Taxonomy" id="280406"/>
    <lineage>
        <taxon>Eukaryota</taxon>
        <taxon>Metazoa</taxon>
        <taxon>Ecdysozoa</taxon>
        <taxon>Arthropoda</taxon>
        <taxon>Chelicerata</taxon>
        <taxon>Arachnida</taxon>
        <taxon>Araneae</taxon>
        <taxon>Araneomorphae</taxon>
        <taxon>Entelegynae</taxon>
        <taxon>Araneoidea</taxon>
        <taxon>Araneidae</taxon>
        <taxon>Larinioides</taxon>
    </lineage>
</organism>
<keyword evidence="1" id="KW-0732">Signal</keyword>
<evidence type="ECO:0000313" key="4">
    <source>
        <dbReference type="Proteomes" id="UP001497382"/>
    </source>
</evidence>
<feature type="domain" description="Purple acid phosphatase N-terminal" evidence="2">
    <location>
        <begin position="20"/>
        <end position="93"/>
    </location>
</feature>
<comment type="caution">
    <text evidence="3">The sequence shown here is derived from an EMBL/GenBank/DDBJ whole genome shotgun (WGS) entry which is preliminary data.</text>
</comment>
<evidence type="ECO:0000313" key="3">
    <source>
        <dbReference type="EMBL" id="CAL1278326.1"/>
    </source>
</evidence>
<sequence length="148" mass="17269">MDALFCVLGLTLWLGCRAQPEQVHIALGERLDEMTVMWSTFRQTDVSMVQYGLSQDALDSSANGTWQMLNNRGTYQYVHRVKLTDLLVDTQYYKQNIYGRAAIPNPLVTYVNDKRLLQWCHTHKIRPIDKWKKVTWFDESSFTFSPTT</sequence>
<dbReference type="PANTHER" id="PTHR45867:SF3">
    <property type="entry name" value="ACID PHOSPHATASE TYPE 7"/>
    <property type="match status" value="1"/>
</dbReference>
<feature type="signal peptide" evidence="1">
    <location>
        <begin position="1"/>
        <end position="18"/>
    </location>
</feature>
<dbReference type="PANTHER" id="PTHR45867">
    <property type="entry name" value="PURPLE ACID PHOSPHATASE"/>
    <property type="match status" value="1"/>
</dbReference>